<dbReference type="GO" id="GO:0004849">
    <property type="term" value="F:uridine kinase activity"/>
    <property type="evidence" value="ECO:0007669"/>
    <property type="project" value="UniProtKB-EC"/>
</dbReference>
<dbReference type="Gene3D" id="3.40.50.300">
    <property type="entry name" value="P-loop containing nucleotide triphosphate hydrolases"/>
    <property type="match status" value="1"/>
</dbReference>
<feature type="domain" description="Phosphoribulokinase/uridine kinase" evidence="6">
    <location>
        <begin position="3"/>
        <end position="186"/>
    </location>
</feature>
<evidence type="ECO:0000256" key="2">
    <source>
        <dbReference type="ARBA" id="ARBA00012137"/>
    </source>
</evidence>
<proteinExistence type="predicted"/>
<organism evidence="7">
    <name type="scientific">bioreactor metagenome</name>
    <dbReference type="NCBI Taxonomy" id="1076179"/>
    <lineage>
        <taxon>unclassified sequences</taxon>
        <taxon>metagenomes</taxon>
        <taxon>ecological metagenomes</taxon>
    </lineage>
</organism>
<comment type="pathway">
    <text evidence="1">Pyrimidine metabolism; UMP biosynthesis via salvage pathway; UMP from uridine: step 1/1.</text>
</comment>
<dbReference type="EMBL" id="VSSQ01023720">
    <property type="protein sequence ID" value="MPM70828.1"/>
    <property type="molecule type" value="Genomic_DNA"/>
</dbReference>
<evidence type="ECO:0000256" key="5">
    <source>
        <dbReference type="ARBA" id="ARBA00022777"/>
    </source>
</evidence>
<dbReference type="InterPro" id="IPR006083">
    <property type="entry name" value="PRK/URK"/>
</dbReference>
<dbReference type="PRINTS" id="PR00988">
    <property type="entry name" value="URIDINKINASE"/>
</dbReference>
<dbReference type="AlphaFoldDB" id="A0A645C0H0"/>
<dbReference type="NCBIfam" id="NF004018">
    <property type="entry name" value="PRK05480.1"/>
    <property type="match status" value="1"/>
</dbReference>
<keyword evidence="3 7" id="KW-0808">Transferase</keyword>
<reference evidence="7" key="1">
    <citation type="submission" date="2019-08" db="EMBL/GenBank/DDBJ databases">
        <authorList>
            <person name="Kucharzyk K."/>
            <person name="Murdoch R.W."/>
            <person name="Higgins S."/>
            <person name="Loffler F."/>
        </authorList>
    </citation>
    <scope>NUCLEOTIDE SEQUENCE</scope>
</reference>
<evidence type="ECO:0000256" key="3">
    <source>
        <dbReference type="ARBA" id="ARBA00022679"/>
    </source>
</evidence>
<accession>A0A645C0H0</accession>
<dbReference type="Pfam" id="PF00485">
    <property type="entry name" value="PRK"/>
    <property type="match status" value="1"/>
</dbReference>
<evidence type="ECO:0000259" key="6">
    <source>
        <dbReference type="Pfam" id="PF00485"/>
    </source>
</evidence>
<dbReference type="UniPathway" id="UPA00574">
    <property type="reaction ID" value="UER00637"/>
</dbReference>
<dbReference type="InterPro" id="IPR027417">
    <property type="entry name" value="P-loop_NTPase"/>
</dbReference>
<keyword evidence="4" id="KW-0547">Nucleotide-binding</keyword>
<sequence>MLFIGICGASGSGKTTLSAELVKALSNARCLVINQDAYYLDHPDLTLEERGRLNYDEPSIFDHDLLLEDYLELQAGRPIKKRAYDFTRHCRNDSDELLYPPDVLIVEGIHAFYDQRLLDHMYLKLYMNVEADICLLRRINRDFKERGRTIDSISEQYLATVKPMYDKYIRNYFNQADVIVMRGGRNTRIVVILAGYLRDKLEGRKE</sequence>
<dbReference type="SUPFAM" id="SSF52540">
    <property type="entry name" value="P-loop containing nucleoside triphosphate hydrolases"/>
    <property type="match status" value="1"/>
</dbReference>
<dbReference type="GO" id="GO:0005524">
    <property type="term" value="F:ATP binding"/>
    <property type="evidence" value="ECO:0007669"/>
    <property type="project" value="InterPro"/>
</dbReference>
<name>A0A645C0H0_9ZZZZ</name>
<protein>
    <recommendedName>
        <fullName evidence="2">uridine/cytidine kinase</fullName>
        <ecNumber evidence="2">2.7.1.48</ecNumber>
    </recommendedName>
</protein>
<gene>
    <name evidence="7" type="primary">udk_49</name>
    <name evidence="7" type="ORF">SDC9_117789</name>
</gene>
<dbReference type="GO" id="GO:0044206">
    <property type="term" value="P:UMP salvage"/>
    <property type="evidence" value="ECO:0007669"/>
    <property type="project" value="UniProtKB-UniPathway"/>
</dbReference>
<evidence type="ECO:0000256" key="1">
    <source>
        <dbReference type="ARBA" id="ARBA00004690"/>
    </source>
</evidence>
<dbReference type="PANTHER" id="PTHR10285">
    <property type="entry name" value="URIDINE KINASE"/>
    <property type="match status" value="1"/>
</dbReference>
<comment type="caution">
    <text evidence="7">The sequence shown here is derived from an EMBL/GenBank/DDBJ whole genome shotgun (WGS) entry which is preliminary data.</text>
</comment>
<dbReference type="EC" id="2.7.1.48" evidence="2"/>
<evidence type="ECO:0000256" key="4">
    <source>
        <dbReference type="ARBA" id="ARBA00022741"/>
    </source>
</evidence>
<keyword evidence="5 7" id="KW-0418">Kinase</keyword>
<dbReference type="InterPro" id="IPR000764">
    <property type="entry name" value="Uridine_kinase-like"/>
</dbReference>
<dbReference type="CDD" id="cd02023">
    <property type="entry name" value="UMPK"/>
    <property type="match status" value="1"/>
</dbReference>
<evidence type="ECO:0000313" key="7">
    <source>
        <dbReference type="EMBL" id="MPM70828.1"/>
    </source>
</evidence>